<evidence type="ECO:0000256" key="1">
    <source>
        <dbReference type="SAM" id="MobiDB-lite"/>
    </source>
</evidence>
<evidence type="ECO:0000313" key="3">
    <source>
        <dbReference type="Proteomes" id="UP000481858"/>
    </source>
</evidence>
<feature type="region of interest" description="Disordered" evidence="1">
    <location>
        <begin position="74"/>
        <end position="161"/>
    </location>
</feature>
<accession>A0A7C8MZK7</accession>
<feature type="region of interest" description="Disordered" evidence="1">
    <location>
        <begin position="1"/>
        <end position="22"/>
    </location>
</feature>
<sequence>MSTTSYSTNDSRPTSRHYDTGFPDSFASCTTSMRHPDAIIDPGFAISAEHIDPAKTLHRSRKSLLRKHRRTISYGKINEGSLSQNFTERPPSRLSAHDGATEQKSHDVAQPSSVRVESPSRAKESESILGISPGFQYTGDGDHDSEERRRDKILRKLINKN</sequence>
<name>A0A7C8MZK7_9PEZI</name>
<evidence type="ECO:0000313" key="2">
    <source>
        <dbReference type="EMBL" id="KAF2973371.1"/>
    </source>
</evidence>
<feature type="compositionally biased region" description="Basic residues" evidence="1">
    <location>
        <begin position="151"/>
        <end position="161"/>
    </location>
</feature>
<keyword evidence="3" id="KW-1185">Reference proteome</keyword>
<dbReference type="OrthoDB" id="5209158at2759"/>
<dbReference type="AlphaFoldDB" id="A0A7C8MZK7"/>
<proteinExistence type="predicted"/>
<comment type="caution">
    <text evidence="2">The sequence shown here is derived from an EMBL/GenBank/DDBJ whole genome shotgun (WGS) entry which is preliminary data.</text>
</comment>
<dbReference type="EMBL" id="WUBL01000001">
    <property type="protein sequence ID" value="KAF2973371.1"/>
    <property type="molecule type" value="Genomic_DNA"/>
</dbReference>
<dbReference type="InParanoid" id="A0A7C8MZK7"/>
<feature type="compositionally biased region" description="Basic and acidic residues" evidence="1">
    <location>
        <begin position="140"/>
        <end position="150"/>
    </location>
</feature>
<dbReference type="Proteomes" id="UP000481858">
    <property type="component" value="Unassembled WGS sequence"/>
</dbReference>
<feature type="compositionally biased region" description="Basic and acidic residues" evidence="1">
    <location>
        <begin position="95"/>
        <end position="107"/>
    </location>
</feature>
<reference evidence="2 3" key="1">
    <citation type="submission" date="2019-12" db="EMBL/GenBank/DDBJ databases">
        <title>Draft genome sequence of the ascomycete Xylaria multiplex DSM 110363.</title>
        <authorList>
            <person name="Buettner E."/>
            <person name="Kellner H."/>
        </authorList>
    </citation>
    <scope>NUCLEOTIDE SEQUENCE [LARGE SCALE GENOMIC DNA]</scope>
    <source>
        <strain evidence="2 3">DSM 110363</strain>
    </source>
</reference>
<feature type="compositionally biased region" description="Polar residues" evidence="1">
    <location>
        <begin position="1"/>
        <end position="12"/>
    </location>
</feature>
<organism evidence="2 3">
    <name type="scientific">Xylaria multiplex</name>
    <dbReference type="NCBI Taxonomy" id="323545"/>
    <lineage>
        <taxon>Eukaryota</taxon>
        <taxon>Fungi</taxon>
        <taxon>Dikarya</taxon>
        <taxon>Ascomycota</taxon>
        <taxon>Pezizomycotina</taxon>
        <taxon>Sordariomycetes</taxon>
        <taxon>Xylariomycetidae</taxon>
        <taxon>Xylariales</taxon>
        <taxon>Xylariaceae</taxon>
        <taxon>Xylaria</taxon>
    </lineage>
</organism>
<protein>
    <submittedName>
        <fullName evidence="2">Uncharacterized protein</fullName>
    </submittedName>
</protein>
<gene>
    <name evidence="2" type="ORF">GQX73_g239</name>
</gene>